<evidence type="ECO:0000313" key="3">
    <source>
        <dbReference type="Proteomes" id="UP000688137"/>
    </source>
</evidence>
<proteinExistence type="predicted"/>
<evidence type="ECO:0008006" key="4">
    <source>
        <dbReference type="Google" id="ProtNLM"/>
    </source>
</evidence>
<accession>A0A8S1L6P2</accession>
<dbReference type="PANTHER" id="PTHR19920">
    <property type="entry name" value="WD40 PROTEIN CIAO1"/>
    <property type="match status" value="1"/>
</dbReference>
<reference evidence="2" key="1">
    <citation type="submission" date="2021-01" db="EMBL/GenBank/DDBJ databases">
        <authorList>
            <consortium name="Genoscope - CEA"/>
            <person name="William W."/>
        </authorList>
    </citation>
    <scope>NUCLEOTIDE SEQUENCE</scope>
</reference>
<dbReference type="AlphaFoldDB" id="A0A8S1L6P2"/>
<evidence type="ECO:0000256" key="1">
    <source>
        <dbReference type="PROSITE-ProRule" id="PRU00221"/>
    </source>
</evidence>
<sequence>MSFIAPRLNCQNHQKCSISLINLTTGLPEEKRLYCHRCNLQLQQNLHSIEGIFEFAVSVQQSQNEQIGILKQDKELFAFVKNQLNQIQAYYNQLELEHQQLYQLVMQNQAIKPNDSIEVCLQKKQQCDKKELIKMAEQVSYLIKQNSEELVLQENNSIQYFSKLEQLRGKINILQDQLKLVNIDQVQQDIKNTQIIYPKFDNLQQIKEQQIVEGDRFMKIAEAQLEQSKIYDIKFNKENNLFVVGSSKLKNNNCYVQIWKYENNQISKIQDLENCHSGDVKSICFSTCDDSFFTGSQDNTIIYWKLEPQEWKKCQVLDGQSSGIIGLQLNNKGNVLAAVSNQIHLWKREFYKWEKTQVLNQSKKQFLCVSFNNDDSYLAAGSSDCQIYVYQYQNSQWKLKNTILDQSQEVNFITFTQDLNLIAILKDNNMNSYIYQPNDSYDEKCVSILTSFQVGYSKKGKVLAVSSGRSKETTIYQIEQKEGIKKIQQIQVKSDLVYSSNDGKVIALFANQKLEFYSDKNIYY</sequence>
<organism evidence="2 3">
    <name type="scientific">Paramecium primaurelia</name>
    <dbReference type="NCBI Taxonomy" id="5886"/>
    <lineage>
        <taxon>Eukaryota</taxon>
        <taxon>Sar</taxon>
        <taxon>Alveolata</taxon>
        <taxon>Ciliophora</taxon>
        <taxon>Intramacronucleata</taxon>
        <taxon>Oligohymenophorea</taxon>
        <taxon>Peniculida</taxon>
        <taxon>Parameciidae</taxon>
        <taxon>Paramecium</taxon>
    </lineage>
</organism>
<name>A0A8S1L6P2_PARPR</name>
<protein>
    <recommendedName>
        <fullName evidence="4">WD40-repeat-containing domain</fullName>
    </recommendedName>
</protein>
<evidence type="ECO:0000313" key="2">
    <source>
        <dbReference type="EMBL" id="CAD8063568.1"/>
    </source>
</evidence>
<dbReference type="Proteomes" id="UP000688137">
    <property type="component" value="Unassembled WGS sequence"/>
</dbReference>
<dbReference type="GO" id="GO:0097361">
    <property type="term" value="C:cytosolic [4Fe-4S] assembly targeting complex"/>
    <property type="evidence" value="ECO:0007669"/>
    <property type="project" value="TreeGrafter"/>
</dbReference>
<dbReference type="PROSITE" id="PS50082">
    <property type="entry name" value="WD_REPEATS_2"/>
    <property type="match status" value="1"/>
</dbReference>
<dbReference type="Pfam" id="PF00400">
    <property type="entry name" value="WD40"/>
    <property type="match status" value="2"/>
</dbReference>
<dbReference type="SMART" id="SM00320">
    <property type="entry name" value="WD40"/>
    <property type="match status" value="4"/>
</dbReference>
<keyword evidence="1" id="KW-0853">WD repeat</keyword>
<dbReference type="PANTHER" id="PTHR19920:SF0">
    <property type="entry name" value="CYTOSOLIC IRON-SULFUR PROTEIN ASSEMBLY PROTEIN CIAO1-RELATED"/>
    <property type="match status" value="1"/>
</dbReference>
<comment type="caution">
    <text evidence="2">The sequence shown here is derived from an EMBL/GenBank/DDBJ whole genome shotgun (WGS) entry which is preliminary data.</text>
</comment>
<dbReference type="InterPro" id="IPR001680">
    <property type="entry name" value="WD40_rpt"/>
</dbReference>
<dbReference type="OMA" id="NCYVQIW"/>
<feature type="repeat" description="WD" evidence="1">
    <location>
        <begin position="273"/>
        <end position="307"/>
    </location>
</feature>
<dbReference type="EMBL" id="CAJJDM010000034">
    <property type="protein sequence ID" value="CAD8063568.1"/>
    <property type="molecule type" value="Genomic_DNA"/>
</dbReference>
<dbReference type="GO" id="GO:0016226">
    <property type="term" value="P:iron-sulfur cluster assembly"/>
    <property type="evidence" value="ECO:0007669"/>
    <property type="project" value="TreeGrafter"/>
</dbReference>
<gene>
    <name evidence="2" type="ORF">PPRIM_AZ9-3.1.T0350030</name>
</gene>
<keyword evidence="3" id="KW-1185">Reference proteome</keyword>